<protein>
    <submittedName>
        <fullName evidence="5">Arginase family protein</fullName>
    </submittedName>
</protein>
<evidence type="ECO:0000256" key="4">
    <source>
        <dbReference type="RuleBase" id="RU003684"/>
    </source>
</evidence>
<evidence type="ECO:0000256" key="3">
    <source>
        <dbReference type="ARBA" id="ARBA00022801"/>
    </source>
</evidence>
<dbReference type="Gene3D" id="3.40.800.10">
    <property type="entry name" value="Ureohydrolase domain"/>
    <property type="match status" value="1"/>
</dbReference>
<dbReference type="InterPro" id="IPR020855">
    <property type="entry name" value="Ureohydrolase_Mn_BS"/>
</dbReference>
<dbReference type="PROSITE" id="PS01053">
    <property type="entry name" value="ARGINASE_1"/>
    <property type="match status" value="1"/>
</dbReference>
<sequence length="317" mass="33496">MTAPFRPGLGALGLPAADLDAVLAGDLTADAVVLGLPFDAGVPGVPGQRHGPEIFRKLSPTHPWSVDENGALGAVLDPVTRGPVLSGRRVFDVGDLGSVPIDPRVGRGSYYKTLTRLSEQLAATGTLPILIGGDHSLSAPAATGAAAVYGPLRFMCFDAHCDFSARPMPDATDITHADFLGHLLQAGTISDAELYGVRTYLPADCGPLPDALRCAYSYSPGEEAADNRPTYLSVDLDVIEPAAFPATGHPEAGGYQLRELLAAVEHVCRTRRVVAVDIVEALQDDRENRATSATVSALVMTCLRALLEHPRERETTR</sequence>
<dbReference type="Pfam" id="PF00491">
    <property type="entry name" value="Arginase"/>
    <property type="match status" value="1"/>
</dbReference>
<name>A0ABU3AJ77_9ACTN</name>
<evidence type="ECO:0000256" key="1">
    <source>
        <dbReference type="ARBA" id="ARBA00009227"/>
    </source>
</evidence>
<proteinExistence type="inferred from homology"/>
<accession>A0ABU3AJ77</accession>
<dbReference type="PANTHER" id="PTHR11358">
    <property type="entry name" value="ARGINASE/AGMATINASE"/>
    <property type="match status" value="1"/>
</dbReference>
<dbReference type="SUPFAM" id="SSF52768">
    <property type="entry name" value="Arginase/deacetylase"/>
    <property type="match status" value="1"/>
</dbReference>
<evidence type="ECO:0000256" key="2">
    <source>
        <dbReference type="ARBA" id="ARBA00022723"/>
    </source>
</evidence>
<evidence type="ECO:0000313" key="5">
    <source>
        <dbReference type="EMBL" id="MDT0610237.1"/>
    </source>
</evidence>
<comment type="similarity">
    <text evidence="1">Belongs to the arginase family. Agmatinase subfamily.</text>
</comment>
<evidence type="ECO:0000313" key="6">
    <source>
        <dbReference type="Proteomes" id="UP001180724"/>
    </source>
</evidence>
<dbReference type="InterPro" id="IPR023696">
    <property type="entry name" value="Ureohydrolase_dom_sf"/>
</dbReference>
<gene>
    <name evidence="5" type="ORF">RM812_08345</name>
</gene>
<dbReference type="InterPro" id="IPR006035">
    <property type="entry name" value="Ureohydrolase"/>
</dbReference>
<reference evidence="5" key="1">
    <citation type="submission" date="2024-05" db="EMBL/GenBank/DDBJ databases">
        <title>30 novel species of actinomycetes from the DSMZ collection.</title>
        <authorList>
            <person name="Nouioui I."/>
        </authorList>
    </citation>
    <scope>NUCLEOTIDE SEQUENCE</scope>
    <source>
        <strain evidence="5">DSM 40712</strain>
    </source>
</reference>
<comment type="caution">
    <text evidence="5">The sequence shown here is derived from an EMBL/GenBank/DDBJ whole genome shotgun (WGS) entry which is preliminary data.</text>
</comment>
<dbReference type="EMBL" id="JAVRFH010000006">
    <property type="protein sequence ID" value="MDT0610237.1"/>
    <property type="molecule type" value="Genomic_DNA"/>
</dbReference>
<dbReference type="RefSeq" id="WP_311571748.1">
    <property type="nucleotide sequence ID" value="NZ_JAVRFH010000006.1"/>
</dbReference>
<keyword evidence="3 4" id="KW-0378">Hydrolase</keyword>
<keyword evidence="6" id="KW-1185">Reference proteome</keyword>
<dbReference type="PIRSF" id="PIRSF036979">
    <property type="entry name" value="Arginase"/>
    <property type="match status" value="1"/>
</dbReference>
<dbReference type="PROSITE" id="PS51409">
    <property type="entry name" value="ARGINASE_2"/>
    <property type="match status" value="1"/>
</dbReference>
<keyword evidence="2" id="KW-0479">Metal-binding</keyword>
<organism evidence="5 6">
    <name type="scientific">Streptomyces lancefieldiae</name>
    <dbReference type="NCBI Taxonomy" id="3075520"/>
    <lineage>
        <taxon>Bacteria</taxon>
        <taxon>Bacillati</taxon>
        <taxon>Actinomycetota</taxon>
        <taxon>Actinomycetes</taxon>
        <taxon>Kitasatosporales</taxon>
        <taxon>Streptomycetaceae</taxon>
        <taxon>Streptomyces</taxon>
    </lineage>
</organism>
<dbReference type="Proteomes" id="UP001180724">
    <property type="component" value="Unassembled WGS sequence"/>
</dbReference>
<dbReference type="PANTHER" id="PTHR11358:SF26">
    <property type="entry name" value="GUANIDINO ACID HYDROLASE, MITOCHONDRIAL"/>
    <property type="match status" value="1"/>
</dbReference>